<feature type="domain" description="Zinc knuckle CX2CX4HX4C" evidence="2">
    <location>
        <begin position="182"/>
        <end position="230"/>
    </location>
</feature>
<reference evidence="3" key="1">
    <citation type="submission" date="2023-07" db="EMBL/GenBank/DDBJ databases">
        <title>A chromosome-level genome assembly of Lolium multiflorum.</title>
        <authorList>
            <person name="Chen Y."/>
            <person name="Copetti D."/>
            <person name="Kolliker R."/>
            <person name="Studer B."/>
        </authorList>
    </citation>
    <scope>NUCLEOTIDE SEQUENCE</scope>
    <source>
        <strain evidence="3">02402/16</strain>
        <tissue evidence="3">Leaf</tissue>
    </source>
</reference>
<dbReference type="PANTHER" id="PTHR31286:SF180">
    <property type="entry name" value="OS10G0362600 PROTEIN"/>
    <property type="match status" value="1"/>
</dbReference>
<feature type="region of interest" description="Disordered" evidence="1">
    <location>
        <begin position="254"/>
        <end position="278"/>
    </location>
</feature>
<dbReference type="InterPro" id="IPR025836">
    <property type="entry name" value="Zn_knuckle_CX2CX4HX4C"/>
</dbReference>
<dbReference type="Pfam" id="PF14392">
    <property type="entry name" value="zf-CCHC_4"/>
    <property type="match status" value="1"/>
</dbReference>
<organism evidence="3 4">
    <name type="scientific">Lolium multiflorum</name>
    <name type="common">Italian ryegrass</name>
    <name type="synonym">Lolium perenne subsp. multiflorum</name>
    <dbReference type="NCBI Taxonomy" id="4521"/>
    <lineage>
        <taxon>Eukaryota</taxon>
        <taxon>Viridiplantae</taxon>
        <taxon>Streptophyta</taxon>
        <taxon>Embryophyta</taxon>
        <taxon>Tracheophyta</taxon>
        <taxon>Spermatophyta</taxon>
        <taxon>Magnoliopsida</taxon>
        <taxon>Liliopsida</taxon>
        <taxon>Poales</taxon>
        <taxon>Poaceae</taxon>
        <taxon>BOP clade</taxon>
        <taxon>Pooideae</taxon>
        <taxon>Poodae</taxon>
        <taxon>Poeae</taxon>
        <taxon>Poeae Chloroplast Group 2 (Poeae type)</taxon>
        <taxon>Loliodinae</taxon>
        <taxon>Loliinae</taxon>
        <taxon>Lolium</taxon>
    </lineage>
</organism>
<evidence type="ECO:0000256" key="1">
    <source>
        <dbReference type="SAM" id="MobiDB-lite"/>
    </source>
</evidence>
<name>A0AAD8VRN7_LOLMU</name>
<evidence type="ECO:0000313" key="4">
    <source>
        <dbReference type="Proteomes" id="UP001231189"/>
    </source>
</evidence>
<evidence type="ECO:0000259" key="2">
    <source>
        <dbReference type="Pfam" id="PF14392"/>
    </source>
</evidence>
<dbReference type="PANTHER" id="PTHR31286">
    <property type="entry name" value="GLYCINE-RICH CELL WALL STRUCTURAL PROTEIN 1.8-LIKE"/>
    <property type="match status" value="1"/>
</dbReference>
<sequence length="486" mass="54798">MAAGMEKMEGMLRNLKLSEAEMVGLRISERQMELADGTGREGEDPKVLVKVLSEKRASTEGLKQALGPIWCPIRGIKCSRKGENIFMITLLQQSGKKKALDCGPWMFNNDLVVVEEYDPDKSVEEYKFNVIPIWIQILKLPLGKMNKATAEMIGEKVGEWLEADVGEDDLAVGEYLRIKVRINITKPLMRGMMIQMGEEGRNKWCPFRYEFLPEFCYNCGIIGHDENCCLRPINKGEEKQFGSWLRAYIPKKQGSGDRQKWTSEGGSGSGDRSFVLGEKRGNAGSYSLSWRKNDSNNLVLPNGTTQKVGTEEEITRSARSIMQKEQFGKFEKNISMGTKKELDWATLVELEEKGQILIGENLKMSVHRDSSQSEVAVDKVLQGHNEMQKQASPGKMLMDKQSGQRTMNQNVLKTGKEVGKGNTFQRRNRPKEGNVQKMEVMIGAKRNQDQMEVDELEMQMTKKGKVAENNKYADNAGLSEQPCGDQ</sequence>
<feature type="region of interest" description="Disordered" evidence="1">
    <location>
        <begin position="462"/>
        <end position="486"/>
    </location>
</feature>
<accession>A0AAD8VRN7</accession>
<comment type="caution">
    <text evidence="3">The sequence shown here is derived from an EMBL/GenBank/DDBJ whole genome shotgun (WGS) entry which is preliminary data.</text>
</comment>
<evidence type="ECO:0000313" key="3">
    <source>
        <dbReference type="EMBL" id="KAK1614433.1"/>
    </source>
</evidence>
<dbReference type="EMBL" id="JAUUTY010000006">
    <property type="protein sequence ID" value="KAK1614433.1"/>
    <property type="molecule type" value="Genomic_DNA"/>
</dbReference>
<dbReference type="Proteomes" id="UP001231189">
    <property type="component" value="Unassembled WGS sequence"/>
</dbReference>
<dbReference type="AlphaFoldDB" id="A0AAD8VRN7"/>
<protein>
    <recommendedName>
        <fullName evidence="2">Zinc knuckle CX2CX4HX4C domain-containing protein</fullName>
    </recommendedName>
</protein>
<proteinExistence type="predicted"/>
<gene>
    <name evidence="3" type="ORF">QYE76_019950</name>
</gene>
<dbReference type="InterPro" id="IPR040256">
    <property type="entry name" value="At4g02000-like"/>
</dbReference>
<keyword evidence="4" id="KW-1185">Reference proteome</keyword>